<sequence>MNLRCLTISSKFLRHSRSFTFRSLSTDSEKPSLFERELYHDTKVVRLVLNAPKTRNSLSLALIESLFKELQEIDAIEKIRAVIIAGKGPAFSAGHDLKELVRQRVGLFCSTPGIPLVRNIPKKIAMDMLLTGRSITAEEALRAGLVSRISKEGEEPRIEALKVAEEICKFSRSVTALGKTFFYTQVELSQRDAYSVIEEVDDAEF</sequence>
<reference evidence="2" key="1">
    <citation type="submission" date="2022-11" db="UniProtKB">
        <authorList>
            <consortium name="WormBaseParasite"/>
        </authorList>
    </citation>
    <scope>IDENTIFICATION</scope>
</reference>
<dbReference type="WBParaSite" id="ES5_v2.g15300.t1">
    <property type="protein sequence ID" value="ES5_v2.g15300.t1"/>
    <property type="gene ID" value="ES5_v2.g15300"/>
</dbReference>
<protein>
    <submittedName>
        <fullName evidence="2">Uncharacterized protein</fullName>
    </submittedName>
</protein>
<dbReference type="Proteomes" id="UP000887579">
    <property type="component" value="Unplaced"/>
</dbReference>
<name>A0AC34FDP7_9BILA</name>
<proteinExistence type="predicted"/>
<evidence type="ECO:0000313" key="1">
    <source>
        <dbReference type="Proteomes" id="UP000887579"/>
    </source>
</evidence>
<accession>A0AC34FDP7</accession>
<organism evidence="1 2">
    <name type="scientific">Panagrolaimus sp. ES5</name>
    <dbReference type="NCBI Taxonomy" id="591445"/>
    <lineage>
        <taxon>Eukaryota</taxon>
        <taxon>Metazoa</taxon>
        <taxon>Ecdysozoa</taxon>
        <taxon>Nematoda</taxon>
        <taxon>Chromadorea</taxon>
        <taxon>Rhabditida</taxon>
        <taxon>Tylenchina</taxon>
        <taxon>Panagrolaimomorpha</taxon>
        <taxon>Panagrolaimoidea</taxon>
        <taxon>Panagrolaimidae</taxon>
        <taxon>Panagrolaimus</taxon>
    </lineage>
</organism>
<evidence type="ECO:0000313" key="2">
    <source>
        <dbReference type="WBParaSite" id="ES5_v2.g15300.t1"/>
    </source>
</evidence>